<dbReference type="EMBL" id="VWXF01000011">
    <property type="protein sequence ID" value="NIF23914.1"/>
    <property type="molecule type" value="Genomic_DNA"/>
</dbReference>
<dbReference type="Proteomes" id="UP001515683">
    <property type="component" value="Unassembled WGS sequence"/>
</dbReference>
<evidence type="ECO:0008006" key="6">
    <source>
        <dbReference type="Google" id="ProtNLM"/>
    </source>
</evidence>
<evidence type="ECO:0000313" key="4">
    <source>
        <dbReference type="EMBL" id="NIF23914.1"/>
    </source>
</evidence>
<keyword evidence="1" id="KW-0175">Coiled coil</keyword>
<keyword evidence="3" id="KW-0472">Membrane</keyword>
<evidence type="ECO:0000256" key="2">
    <source>
        <dbReference type="SAM" id="MobiDB-lite"/>
    </source>
</evidence>
<feature type="coiled-coil region" evidence="1">
    <location>
        <begin position="95"/>
        <end position="150"/>
    </location>
</feature>
<gene>
    <name evidence="4" type="ORF">F3J40_20245</name>
</gene>
<evidence type="ECO:0000256" key="3">
    <source>
        <dbReference type="SAM" id="Phobius"/>
    </source>
</evidence>
<feature type="region of interest" description="Disordered" evidence="2">
    <location>
        <begin position="454"/>
        <end position="475"/>
    </location>
</feature>
<protein>
    <recommendedName>
        <fullName evidence="6">Conjugal transfer protein TraB</fullName>
    </recommendedName>
</protein>
<sequence length="475" mass="50053">MSWSREAGCQSSPCSARKEGAMNLNKITQSRQRKLMAMILGGVAILVVLLFLINRHMSASKATKKDESVTTAAEPDLTGGAVTNSFDGKGQNSVLVDAQRREQDAKDNLKTMQAQFDALKKQVSDSDANNAGLKEQVSTLTQMLKDQQNQAKPQGAMQGGTTVQQGYVPPQTSYTLSAPAVQTGQIDNTQLDYSSFDAKQKDTSFWVPTGTFSDAIVLEGADANASVRGENNLVPMQFKLKGVAHLPGNTRLANLDNCFVTAAAYGDISSERALVQLQRLSCVINGKHIDQAVKGHVSFYGKNGIKGVPVMRNGKILGLAFTAGALGGLGSSVSQVGQTVTGVGATSSISGGEVARGAIGGGVSKAADKLADYYIERAEQYHPIIPIGAANRVEVVFIEGFRAKFIEDEDLAKAAKQNVQNVSDTATRAVGNSGLPPDLVGKLGDATSLNMNDFITPSGGRPGATSQGVTPQREN</sequence>
<feature type="compositionally biased region" description="Polar residues" evidence="2">
    <location>
        <begin position="464"/>
        <end position="475"/>
    </location>
</feature>
<keyword evidence="3" id="KW-1133">Transmembrane helix</keyword>
<feature type="region of interest" description="Disordered" evidence="2">
    <location>
        <begin position="62"/>
        <end position="90"/>
    </location>
</feature>
<feature type="transmembrane region" description="Helical" evidence="3">
    <location>
        <begin position="35"/>
        <end position="53"/>
    </location>
</feature>
<keyword evidence="5" id="KW-1185">Reference proteome</keyword>
<keyword evidence="3" id="KW-0812">Transmembrane</keyword>
<dbReference type="Pfam" id="PF03743">
    <property type="entry name" value="TrbI"/>
    <property type="match status" value="1"/>
</dbReference>
<organism evidence="4 5">
    <name type="scientific">Candidatus Pantoea multigeneris</name>
    <dbReference type="NCBI Taxonomy" id="2608357"/>
    <lineage>
        <taxon>Bacteria</taxon>
        <taxon>Pseudomonadati</taxon>
        <taxon>Pseudomonadota</taxon>
        <taxon>Gammaproteobacteria</taxon>
        <taxon>Enterobacterales</taxon>
        <taxon>Erwiniaceae</taxon>
        <taxon>Pantoea</taxon>
    </lineage>
</organism>
<accession>A0ABX0RGJ4</accession>
<evidence type="ECO:0000256" key="1">
    <source>
        <dbReference type="SAM" id="Coils"/>
    </source>
</evidence>
<name>A0ABX0RGJ4_9GAMM</name>
<feature type="compositionally biased region" description="Polar residues" evidence="2">
    <location>
        <begin position="81"/>
        <end position="90"/>
    </location>
</feature>
<dbReference type="InterPro" id="IPR005498">
    <property type="entry name" value="T4SS_VirB10/TraB/TrbI"/>
</dbReference>
<comment type="caution">
    <text evidence="4">The sequence shown here is derived from an EMBL/GenBank/DDBJ whole genome shotgun (WGS) entry which is preliminary data.</text>
</comment>
<dbReference type="CDD" id="cd16430">
    <property type="entry name" value="TraB"/>
    <property type="match status" value="1"/>
</dbReference>
<reference evidence="4 5" key="1">
    <citation type="journal article" date="2019" name="bioRxiv">
        <title>Bacteria contribute to plant secondary compound degradation in a generalist herbivore system.</title>
        <authorList>
            <person name="Francoeur C.B."/>
            <person name="Khadempour L."/>
            <person name="Moreira-Soto R.D."/>
            <person name="Gotting K."/>
            <person name="Book A.J."/>
            <person name="Pinto-Tomas A.A."/>
            <person name="Keefover-Ring K."/>
            <person name="Currie C.R."/>
        </authorList>
    </citation>
    <scope>NUCLEOTIDE SEQUENCE [LARGE SCALE GENOMIC DNA]</scope>
    <source>
        <strain evidence="4">Acro-835</strain>
    </source>
</reference>
<evidence type="ECO:0000313" key="5">
    <source>
        <dbReference type="Proteomes" id="UP001515683"/>
    </source>
</evidence>
<proteinExistence type="predicted"/>